<feature type="repeat" description="ANK" evidence="3">
    <location>
        <begin position="792"/>
        <end position="817"/>
    </location>
</feature>
<evidence type="ECO:0000259" key="4">
    <source>
        <dbReference type="Pfam" id="PF06985"/>
    </source>
</evidence>
<keyword evidence="1" id="KW-0677">Repeat</keyword>
<organism evidence="5 6">
    <name type="scientific">Hyaloscypha hepaticicola</name>
    <dbReference type="NCBI Taxonomy" id="2082293"/>
    <lineage>
        <taxon>Eukaryota</taxon>
        <taxon>Fungi</taxon>
        <taxon>Dikarya</taxon>
        <taxon>Ascomycota</taxon>
        <taxon>Pezizomycotina</taxon>
        <taxon>Leotiomycetes</taxon>
        <taxon>Helotiales</taxon>
        <taxon>Hyaloscyphaceae</taxon>
        <taxon>Hyaloscypha</taxon>
    </lineage>
</organism>
<evidence type="ECO:0000313" key="5">
    <source>
        <dbReference type="EMBL" id="PMD15022.1"/>
    </source>
</evidence>
<keyword evidence="6" id="KW-1185">Reference proteome</keyword>
<evidence type="ECO:0000256" key="3">
    <source>
        <dbReference type="PROSITE-ProRule" id="PRU00023"/>
    </source>
</evidence>
<dbReference type="PANTHER" id="PTHR24198">
    <property type="entry name" value="ANKYRIN REPEAT AND PROTEIN KINASE DOMAIN-CONTAINING PROTEIN"/>
    <property type="match status" value="1"/>
</dbReference>
<dbReference type="InterPro" id="IPR002110">
    <property type="entry name" value="Ankyrin_rpt"/>
</dbReference>
<evidence type="ECO:0000256" key="2">
    <source>
        <dbReference type="ARBA" id="ARBA00023043"/>
    </source>
</evidence>
<dbReference type="Gene3D" id="1.25.40.10">
    <property type="entry name" value="Tetratricopeptide repeat domain"/>
    <property type="match status" value="1"/>
</dbReference>
<dbReference type="InterPro" id="IPR036770">
    <property type="entry name" value="Ankyrin_rpt-contain_sf"/>
</dbReference>
<keyword evidence="2 3" id="KW-0040">ANK repeat</keyword>
<feature type="repeat" description="ANK" evidence="3">
    <location>
        <begin position="826"/>
        <end position="858"/>
    </location>
</feature>
<reference evidence="5 6" key="1">
    <citation type="submission" date="2016-05" db="EMBL/GenBank/DDBJ databases">
        <title>A degradative enzymes factory behind the ericoid mycorrhizal symbiosis.</title>
        <authorList>
            <consortium name="DOE Joint Genome Institute"/>
            <person name="Martino E."/>
            <person name="Morin E."/>
            <person name="Grelet G."/>
            <person name="Kuo A."/>
            <person name="Kohler A."/>
            <person name="Daghino S."/>
            <person name="Barry K."/>
            <person name="Choi C."/>
            <person name="Cichocki N."/>
            <person name="Clum A."/>
            <person name="Copeland A."/>
            <person name="Hainaut M."/>
            <person name="Haridas S."/>
            <person name="Labutti K."/>
            <person name="Lindquist E."/>
            <person name="Lipzen A."/>
            <person name="Khouja H.-R."/>
            <person name="Murat C."/>
            <person name="Ohm R."/>
            <person name="Olson A."/>
            <person name="Spatafora J."/>
            <person name="Veneault-Fourrey C."/>
            <person name="Henrissat B."/>
            <person name="Grigoriev I."/>
            <person name="Martin F."/>
            <person name="Perotto S."/>
        </authorList>
    </citation>
    <scope>NUCLEOTIDE SEQUENCE [LARGE SCALE GENOMIC DNA]</scope>
    <source>
        <strain evidence="5 6">UAMH 7357</strain>
    </source>
</reference>
<evidence type="ECO:0000313" key="6">
    <source>
        <dbReference type="Proteomes" id="UP000235672"/>
    </source>
</evidence>
<dbReference type="Pfam" id="PF12796">
    <property type="entry name" value="Ank_2"/>
    <property type="match status" value="1"/>
</dbReference>
<name>A0A2J6PLT6_9HELO</name>
<dbReference type="InterPro" id="IPR010730">
    <property type="entry name" value="HET"/>
</dbReference>
<dbReference type="Pfam" id="PF23397">
    <property type="entry name" value="DUF7104"/>
    <property type="match status" value="8"/>
</dbReference>
<feature type="domain" description="Heterokaryon incompatibility" evidence="4">
    <location>
        <begin position="1"/>
        <end position="67"/>
    </location>
</feature>
<dbReference type="PANTHER" id="PTHR24198:SF165">
    <property type="entry name" value="ANKYRIN REPEAT-CONTAINING PROTEIN-RELATED"/>
    <property type="match status" value="1"/>
</dbReference>
<dbReference type="Gene3D" id="1.25.40.20">
    <property type="entry name" value="Ankyrin repeat-containing domain"/>
    <property type="match status" value="2"/>
</dbReference>
<dbReference type="Pfam" id="PF06985">
    <property type="entry name" value="HET"/>
    <property type="match status" value="1"/>
</dbReference>
<dbReference type="OrthoDB" id="194358at2759"/>
<evidence type="ECO:0000256" key="1">
    <source>
        <dbReference type="ARBA" id="ARBA00022737"/>
    </source>
</evidence>
<accession>A0A2J6PLT6</accession>
<dbReference type="EMBL" id="KZ613516">
    <property type="protein sequence ID" value="PMD15022.1"/>
    <property type="molecule type" value="Genomic_DNA"/>
</dbReference>
<gene>
    <name evidence="5" type="ORF">NA56DRAFT_582719</name>
</gene>
<sequence length="896" mass="99721">MAKIYGQANRVIVYLGDEADDSDQAFEDIRVAAEDELTNSSISEKSQTAILKLLKRPWFQRIWVLQEVALARRILIMYGFAEMDGYTFCSGLNKLELSYPVDHPDLQSLIRSVTYLIRGAIFRPKYTTSPSGGLSLGELIDMYHTREATKRHDKVYALLGMSSDDTNTAGLSPDYKVPWKTLLQRLLEFILFKELSIETWDEREIAVIKSKGCIFGQVSSVENDSARYDRQHVNVVFNNTPRSLEYERKYGTRWTLQASAKSIWKRDFVCLLQGASKPAIIRAYKDHFAIIIIAVTLRRSVRTESGYVERQETLASTKSFSRDFLLVWNWEKSQGNLQNQARYEPSIEINDLVPEYLNTASNKAARSYDMALVLADSNEYNALLYKSQQQWTKAEDLFVQVIQARKRVQGMDHQDTLSSIANLASTYIDQDHSGGRRLQFSTSFADRIRGNIQIAEGDVVQVARGFGKGLMTLLLDLKNVLVTKEVVIAAARNGQEMMALLLDRRGGEVQITEEVVIAAARNSQEIMALLLDRRGGEVQITEEVVKAAAGNWIRGKEIMALLLDRRGNEVQITEDIVIAATEDSGQEVIALLLDRRGGEVQITEEVVIAAARNRNGPEVMALLLDRRGGEVQITEDVVIAATENSGQEVIALLLDRRGGEVQITEEVVKAAAANDSNSQQVMALLLNQRGDEVQITEEVLKEAASNEAIGHEVVQLLHQTIGIKVTIGVIEAAATSGQEKVLGLLDQWDSIGSNKERWLNISRLSNAAKNGDAVTVRQLVVDGIPPDKRNIRGVTPLWRASQAGHTEVVDILLATSAVDVNVRSTAGQTPLFWAAAEGYSKVVRLLLDQGAEPNYTDKDGRSPLSIAQLYDETDVIAMLTRHESTTQDKRAKKANT</sequence>
<protein>
    <submittedName>
        <fullName evidence="5">Ankyrin</fullName>
    </submittedName>
</protein>
<dbReference type="PROSITE" id="PS50088">
    <property type="entry name" value="ANK_REPEAT"/>
    <property type="match status" value="2"/>
</dbReference>
<dbReference type="InterPro" id="IPR055530">
    <property type="entry name" value="DUF7104"/>
</dbReference>
<dbReference type="PRINTS" id="PR01415">
    <property type="entry name" value="ANKYRIN"/>
</dbReference>
<dbReference type="SMART" id="SM00248">
    <property type="entry name" value="ANK"/>
    <property type="match status" value="4"/>
</dbReference>
<dbReference type="InterPro" id="IPR011990">
    <property type="entry name" value="TPR-like_helical_dom_sf"/>
</dbReference>
<proteinExistence type="predicted"/>
<dbReference type="Proteomes" id="UP000235672">
    <property type="component" value="Unassembled WGS sequence"/>
</dbReference>
<dbReference type="PROSITE" id="PS50297">
    <property type="entry name" value="ANK_REP_REGION"/>
    <property type="match status" value="2"/>
</dbReference>
<dbReference type="Gene3D" id="1.20.5.340">
    <property type="match status" value="4"/>
</dbReference>
<dbReference type="STRING" id="1745343.A0A2J6PLT6"/>
<dbReference type="AlphaFoldDB" id="A0A2J6PLT6"/>
<dbReference type="SUPFAM" id="SSF48403">
    <property type="entry name" value="Ankyrin repeat"/>
    <property type="match status" value="1"/>
</dbReference>